<organism evidence="2 3">
    <name type="scientific">Actinomadura fulvescens</name>
    <dbReference type="NCBI Taxonomy" id="46160"/>
    <lineage>
        <taxon>Bacteria</taxon>
        <taxon>Bacillati</taxon>
        <taxon>Actinomycetota</taxon>
        <taxon>Actinomycetes</taxon>
        <taxon>Streptosporangiales</taxon>
        <taxon>Thermomonosporaceae</taxon>
        <taxon>Actinomadura</taxon>
    </lineage>
</organism>
<keyword evidence="3" id="KW-1185">Reference proteome</keyword>
<dbReference type="RefSeq" id="WP_344541274.1">
    <property type="nucleotide sequence ID" value="NZ_BAAATD010000003.1"/>
</dbReference>
<gene>
    <name evidence="2" type="ORF">GCM10010411_29580</name>
</gene>
<dbReference type="SUPFAM" id="SSF53474">
    <property type="entry name" value="alpha/beta-Hydrolases"/>
    <property type="match status" value="1"/>
</dbReference>
<protein>
    <submittedName>
        <fullName evidence="2">Alpha/beta hydrolase</fullName>
    </submittedName>
</protein>
<accession>A0ABN3PT85</accession>
<name>A0ABN3PT85_9ACTN</name>
<comment type="caution">
    <text evidence="2">The sequence shown here is derived from an EMBL/GenBank/DDBJ whole genome shotgun (WGS) entry which is preliminary data.</text>
</comment>
<proteinExistence type="predicted"/>
<dbReference type="EMBL" id="BAAATD010000003">
    <property type="protein sequence ID" value="GAA2594455.1"/>
    <property type="molecule type" value="Genomic_DNA"/>
</dbReference>
<feature type="chain" id="PRO_5046694074" evidence="1">
    <location>
        <begin position="29"/>
        <end position="450"/>
    </location>
</feature>
<dbReference type="Proteomes" id="UP001501509">
    <property type="component" value="Unassembled WGS sequence"/>
</dbReference>
<evidence type="ECO:0000256" key="1">
    <source>
        <dbReference type="SAM" id="SignalP"/>
    </source>
</evidence>
<keyword evidence="1" id="KW-0732">Signal</keyword>
<dbReference type="Gene3D" id="3.40.50.1820">
    <property type="entry name" value="alpha/beta hydrolase"/>
    <property type="match status" value="1"/>
</dbReference>
<feature type="signal peptide" evidence="1">
    <location>
        <begin position="1"/>
        <end position="28"/>
    </location>
</feature>
<evidence type="ECO:0000313" key="3">
    <source>
        <dbReference type="Proteomes" id="UP001501509"/>
    </source>
</evidence>
<reference evidence="2 3" key="1">
    <citation type="journal article" date="2019" name="Int. J. Syst. Evol. Microbiol.">
        <title>The Global Catalogue of Microorganisms (GCM) 10K type strain sequencing project: providing services to taxonomists for standard genome sequencing and annotation.</title>
        <authorList>
            <consortium name="The Broad Institute Genomics Platform"/>
            <consortium name="The Broad Institute Genome Sequencing Center for Infectious Disease"/>
            <person name="Wu L."/>
            <person name="Ma J."/>
        </authorList>
    </citation>
    <scope>NUCLEOTIDE SEQUENCE [LARGE SCALE GENOMIC DNA]</scope>
    <source>
        <strain evidence="2 3">JCM 6833</strain>
    </source>
</reference>
<sequence length="450" mass="48843">MQRRPRTFLVLLTGLVLALGVLAPPAAAGGERTPGDQPLPGYTIVNPPLPPAIVHGRAARVLQGVHRHAAYAIEVPPKWNGELVMYAHGYAGQGKVLTVGPPPFGLRQRLLDQGYAWAASSYYANGYDVRAGVLSTHDLALRFGGLVRKPRRTFIIGASMGGHVTGRSLEQYPRFYAGGLPMCGVMGDSSLFDFFLDYHLVAQGLAGIRAYPPGRDYLPVTVPKIQRALGIDTLPPGATDIASPLGRQLRDITVNRSGGRRPGADRSFSYWKDFLFSQGAPAEGTVAEDPGQLATNLRTRYTPNAPVDINRVVQRVRPENPRARYSPRLTQSPQISGVPKAPVVSLHNLGDLFVPFSMERAYLADVTRHGQSRLLVQRAIRSTQHCEFSAAEAGAAWDDLSRWVHGGPRPAGDDLRDSKAIAHADYGCRFSDRNAYAAGTGTRRLYAPCP</sequence>
<dbReference type="InterPro" id="IPR029058">
    <property type="entry name" value="AB_hydrolase_fold"/>
</dbReference>
<keyword evidence="2" id="KW-0378">Hydrolase</keyword>
<evidence type="ECO:0000313" key="2">
    <source>
        <dbReference type="EMBL" id="GAA2594455.1"/>
    </source>
</evidence>
<dbReference type="GO" id="GO:0016787">
    <property type="term" value="F:hydrolase activity"/>
    <property type="evidence" value="ECO:0007669"/>
    <property type="project" value="UniProtKB-KW"/>
</dbReference>